<dbReference type="InterPro" id="IPR055302">
    <property type="entry name" value="F-box_dom-containing"/>
</dbReference>
<evidence type="ECO:0000259" key="2">
    <source>
        <dbReference type="Pfam" id="PF00646"/>
    </source>
</evidence>
<dbReference type="Pfam" id="PF24758">
    <property type="entry name" value="LRR_At5g56370"/>
    <property type="match status" value="2"/>
</dbReference>
<proteinExistence type="predicted"/>
<name>A0ABC9GD93_9POAL</name>
<protein>
    <recommendedName>
        <fullName evidence="6">F-box domain-containing protein</fullName>
    </recommendedName>
</protein>
<dbReference type="Gene3D" id="1.20.1280.50">
    <property type="match status" value="1"/>
</dbReference>
<evidence type="ECO:0000313" key="4">
    <source>
        <dbReference type="EMBL" id="CAL5091909.1"/>
    </source>
</evidence>
<dbReference type="PANTHER" id="PTHR32141">
    <property type="match status" value="1"/>
</dbReference>
<evidence type="ECO:0000259" key="3">
    <source>
        <dbReference type="Pfam" id="PF24758"/>
    </source>
</evidence>
<dbReference type="PANTHER" id="PTHR32141:SF168">
    <property type="entry name" value="OS12G0595200 PROTEIN"/>
    <property type="match status" value="1"/>
</dbReference>
<feature type="compositionally biased region" description="Polar residues" evidence="1">
    <location>
        <begin position="10"/>
        <end position="20"/>
    </location>
</feature>
<dbReference type="Proteomes" id="UP001497457">
    <property type="component" value="Chromosome 8b"/>
</dbReference>
<feature type="compositionally biased region" description="Pro residues" evidence="1">
    <location>
        <begin position="27"/>
        <end position="38"/>
    </location>
</feature>
<evidence type="ECO:0008006" key="6">
    <source>
        <dbReference type="Google" id="ProtNLM"/>
    </source>
</evidence>
<keyword evidence="5" id="KW-1185">Reference proteome</keyword>
<dbReference type="InterPro" id="IPR001810">
    <property type="entry name" value="F-box_dom"/>
</dbReference>
<organism evidence="4 5">
    <name type="scientific">Urochloa decumbens</name>
    <dbReference type="NCBI Taxonomy" id="240449"/>
    <lineage>
        <taxon>Eukaryota</taxon>
        <taxon>Viridiplantae</taxon>
        <taxon>Streptophyta</taxon>
        <taxon>Embryophyta</taxon>
        <taxon>Tracheophyta</taxon>
        <taxon>Spermatophyta</taxon>
        <taxon>Magnoliopsida</taxon>
        <taxon>Liliopsida</taxon>
        <taxon>Poales</taxon>
        <taxon>Poaceae</taxon>
        <taxon>PACMAD clade</taxon>
        <taxon>Panicoideae</taxon>
        <taxon>Panicodae</taxon>
        <taxon>Paniceae</taxon>
        <taxon>Melinidinae</taxon>
        <taxon>Urochloa</taxon>
    </lineage>
</organism>
<evidence type="ECO:0000256" key="1">
    <source>
        <dbReference type="SAM" id="MobiDB-lite"/>
    </source>
</evidence>
<evidence type="ECO:0000313" key="5">
    <source>
        <dbReference type="Proteomes" id="UP001497457"/>
    </source>
</evidence>
<reference evidence="4 5" key="2">
    <citation type="submission" date="2024-10" db="EMBL/GenBank/DDBJ databases">
        <authorList>
            <person name="Ryan C."/>
        </authorList>
    </citation>
    <scope>NUCLEOTIDE SEQUENCE [LARGE SCALE GENOMIC DNA]</scope>
</reference>
<dbReference type="CDD" id="cd22160">
    <property type="entry name" value="F-box_AtFBL13-like"/>
    <property type="match status" value="1"/>
</dbReference>
<gene>
    <name evidence="4" type="ORF">URODEC1_LOCUS114626</name>
</gene>
<feature type="region of interest" description="Disordered" evidence="1">
    <location>
        <begin position="1"/>
        <end position="60"/>
    </location>
</feature>
<feature type="domain" description="F-box/LRR-repeat protein 15/At3g58940/PEG3-like LRR" evidence="3">
    <location>
        <begin position="146"/>
        <end position="228"/>
    </location>
</feature>
<dbReference type="InterPro" id="IPR053781">
    <property type="entry name" value="F-box_AtFBL13-like"/>
</dbReference>
<dbReference type="AlphaFoldDB" id="A0ABC9GD93"/>
<feature type="compositionally biased region" description="Basic and acidic residues" evidence="1">
    <location>
        <begin position="45"/>
        <end position="59"/>
    </location>
</feature>
<dbReference type="SUPFAM" id="SSF52047">
    <property type="entry name" value="RNI-like"/>
    <property type="match status" value="1"/>
</dbReference>
<reference evidence="5" key="1">
    <citation type="submission" date="2024-06" db="EMBL/GenBank/DDBJ databases">
        <authorList>
            <person name="Ryan C."/>
        </authorList>
    </citation>
    <scope>NUCLEOTIDE SEQUENCE [LARGE SCALE GENOMIC DNA]</scope>
</reference>
<dbReference type="SUPFAM" id="SSF81383">
    <property type="entry name" value="F-box domain"/>
    <property type="match status" value="1"/>
</dbReference>
<feature type="domain" description="F-box/LRR-repeat protein 15/At3g58940/PEG3-like LRR" evidence="3">
    <location>
        <begin position="229"/>
        <end position="349"/>
    </location>
</feature>
<dbReference type="EMBL" id="OZ075118">
    <property type="protein sequence ID" value="CAL5091909.1"/>
    <property type="molecule type" value="Genomic_DNA"/>
</dbReference>
<accession>A0ABC9GD93</accession>
<dbReference type="InterPro" id="IPR036047">
    <property type="entry name" value="F-box-like_dom_sf"/>
</dbReference>
<feature type="domain" description="F-box" evidence="2">
    <location>
        <begin position="57"/>
        <end position="96"/>
    </location>
</feature>
<sequence>MGFQPIKSGYTESGHASSRFPNTKSPKPTPPPPPPPPVAMATVPRGKESRREGDDHISRLPDAILGEIISRLPTKDGGRTQAVASRWRHLWRSVPLSIDLDEDPGAWRLIQAGEISGILSSHHGPGRRFSVPRRYFDGDAHPAATLDGWLRSPALDGLRELEFHYDLWCRSPTQPPPPPPTSVCRFSSTLRVVSFGGCGFPDGNAGALHLPPLEQLSLLNVKISESSLIVSRTIRSIGVRQSSGSFKLQRLVIQDAPCLERLILCGQHFYSEMVISVISAPKLYALGQLPVEGRPRLEFGATVFLGSRVVNSTMVVPNVKVLALTYMDLSLDMVIEFMKCFPCLENLYIKMTKYYIESAETNACWNWDWNFISALDIRIKKIVLTTYQGNMAHVNFAKFFVLYARVLRSMVLEVDVRNDNKAWIERQQKMLHIENRASRGARFDFVHHFAQPLSLEYLWSEQVHDLSTGDPFVRFDRWA</sequence>
<dbReference type="Pfam" id="PF00646">
    <property type="entry name" value="F-box"/>
    <property type="match status" value="1"/>
</dbReference>
<dbReference type="InterPro" id="IPR055411">
    <property type="entry name" value="LRR_FXL15/At3g58940/PEG3-like"/>
</dbReference>